<dbReference type="Gene3D" id="3.30.9.10">
    <property type="entry name" value="D-Amino Acid Oxidase, subunit A, domain 2"/>
    <property type="match status" value="1"/>
</dbReference>
<dbReference type="EMBL" id="QYUL01000002">
    <property type="protein sequence ID" value="RJF81348.1"/>
    <property type="molecule type" value="Genomic_DNA"/>
</dbReference>
<evidence type="ECO:0000313" key="3">
    <source>
        <dbReference type="EMBL" id="RJF81348.1"/>
    </source>
</evidence>
<keyword evidence="4" id="KW-1185">Reference proteome</keyword>
<proteinExistence type="predicted"/>
<dbReference type="PANTHER" id="PTHR13847">
    <property type="entry name" value="SARCOSINE DEHYDROGENASE-RELATED"/>
    <property type="match status" value="1"/>
</dbReference>
<dbReference type="Gene3D" id="3.50.50.60">
    <property type="entry name" value="FAD/NAD(P)-binding domain"/>
    <property type="match status" value="1"/>
</dbReference>
<dbReference type="SUPFAM" id="SSF51905">
    <property type="entry name" value="FAD/NAD(P)-binding domain"/>
    <property type="match status" value="1"/>
</dbReference>
<comment type="caution">
    <text evidence="3">The sequence shown here is derived from an EMBL/GenBank/DDBJ whole genome shotgun (WGS) entry which is preliminary data.</text>
</comment>
<dbReference type="Proteomes" id="UP000283458">
    <property type="component" value="Unassembled WGS sequence"/>
</dbReference>
<protein>
    <submittedName>
        <fullName evidence="3">FAD-binding oxidoreductase</fullName>
    </submittedName>
</protein>
<keyword evidence="1" id="KW-0560">Oxidoreductase</keyword>
<dbReference type="PANTHER" id="PTHR13847:SF281">
    <property type="entry name" value="FAD DEPENDENT OXIDOREDUCTASE DOMAIN-CONTAINING PROTEIN"/>
    <property type="match status" value="1"/>
</dbReference>
<dbReference type="GO" id="GO:0005737">
    <property type="term" value="C:cytoplasm"/>
    <property type="evidence" value="ECO:0007669"/>
    <property type="project" value="TreeGrafter"/>
</dbReference>
<feature type="domain" description="FAD dependent oxidoreductase" evidence="2">
    <location>
        <begin position="27"/>
        <end position="382"/>
    </location>
</feature>
<sequence length="425" mass="45464">MKFSSYWLDSAPPFQGGTAGPVSGRADVAVVGGGFTGLSAALSLARKGASVTVLEAGRVVGEASGRNGGHCNNGMAHDFAGVAATLGVERARELYHAFDAGVDGVERLVAEEAIDCGFTRCGKIKLAAKPEHFPKLARSAELLAREADPDIRVLSPEDLKAEVGSPIFHGGLLYPKSARMHMGRFGVGLAEAAARRGARIHENSAVTAIDRLGPARFRVATSNGVIEADRVLVATGASTKGPFAWFRRRIVPVGSFIIVTAPLPRAALADIMPGNRVCTTSKNIGHYFRLTDDDRLLFGGRARFAMSDRKSDEKSGHVLQKGLAETFPQLGAVPIDHCWGGLVDMTQDRFPHAGERDGVHYALGYSGHGTQMSVLMGDVMAEIMTGGRAVNPWRDRDWPAIPGHFGKPWFLPVVGAYYRLMDVLH</sequence>
<dbReference type="RefSeq" id="WP_119831437.1">
    <property type="nucleotide sequence ID" value="NZ_QYUL01000002.1"/>
</dbReference>
<evidence type="ECO:0000256" key="1">
    <source>
        <dbReference type="ARBA" id="ARBA00023002"/>
    </source>
</evidence>
<reference evidence="3 4" key="1">
    <citation type="submission" date="2018-09" db="EMBL/GenBank/DDBJ databases">
        <authorList>
            <person name="Zhu H."/>
        </authorList>
    </citation>
    <scope>NUCLEOTIDE SEQUENCE [LARGE SCALE GENOMIC DNA]</scope>
    <source>
        <strain evidence="3 4">K2W22B-5</strain>
    </source>
</reference>
<evidence type="ECO:0000313" key="4">
    <source>
        <dbReference type="Proteomes" id="UP000283458"/>
    </source>
</evidence>
<name>A0A418VW07_9PROT</name>
<dbReference type="InterPro" id="IPR036188">
    <property type="entry name" value="FAD/NAD-bd_sf"/>
</dbReference>
<accession>A0A418VW07</accession>
<dbReference type="AlphaFoldDB" id="A0A418VW07"/>
<evidence type="ECO:0000259" key="2">
    <source>
        <dbReference type="Pfam" id="PF01266"/>
    </source>
</evidence>
<dbReference type="GO" id="GO:0016491">
    <property type="term" value="F:oxidoreductase activity"/>
    <property type="evidence" value="ECO:0007669"/>
    <property type="project" value="UniProtKB-KW"/>
</dbReference>
<gene>
    <name evidence="3" type="ORF">D3877_14305</name>
</gene>
<dbReference type="Pfam" id="PF01266">
    <property type="entry name" value="DAO"/>
    <property type="match status" value="1"/>
</dbReference>
<organism evidence="3 4">
    <name type="scientific">Azospirillum cavernae</name>
    <dbReference type="NCBI Taxonomy" id="2320860"/>
    <lineage>
        <taxon>Bacteria</taxon>
        <taxon>Pseudomonadati</taxon>
        <taxon>Pseudomonadota</taxon>
        <taxon>Alphaproteobacteria</taxon>
        <taxon>Rhodospirillales</taxon>
        <taxon>Azospirillaceae</taxon>
        <taxon>Azospirillum</taxon>
    </lineage>
</organism>
<dbReference type="InterPro" id="IPR006076">
    <property type="entry name" value="FAD-dep_OxRdtase"/>
</dbReference>
<dbReference type="OrthoDB" id="9806601at2"/>